<proteinExistence type="inferred from homology"/>
<feature type="binding site" evidence="12">
    <location>
        <position position="301"/>
    </location>
    <ligand>
        <name>substrate</name>
    </ligand>
</feature>
<gene>
    <name evidence="16" type="primary">HDAC1_2</name>
    <name evidence="16" type="ORF">TSPGSL018_15777</name>
</gene>
<comment type="subcellular location">
    <subcellularLocation>
        <location evidence="1">Nucleus</location>
    </subcellularLocation>
</comment>
<feature type="binding site" evidence="13">
    <location>
        <position position="262"/>
    </location>
    <ligand>
        <name>a divalent metal cation</name>
        <dbReference type="ChEBI" id="CHEBI:60240"/>
    </ligand>
</feature>
<evidence type="ECO:0000256" key="11">
    <source>
        <dbReference type="PIRSR" id="PIRSR037913-1"/>
    </source>
</evidence>
<dbReference type="PIRSF" id="PIRSF037913">
    <property type="entry name" value="His_deacetylse_1"/>
    <property type="match status" value="1"/>
</dbReference>
<evidence type="ECO:0000256" key="3">
    <source>
        <dbReference type="ARBA" id="ARBA00022491"/>
    </source>
</evidence>
<dbReference type="AlphaFoldDB" id="A0A061R4E5"/>
<feature type="compositionally biased region" description="Basic and acidic residues" evidence="14">
    <location>
        <begin position="428"/>
        <end position="437"/>
    </location>
</feature>
<feature type="binding site" evidence="13">
    <location>
        <position position="176"/>
    </location>
    <ligand>
        <name>a divalent metal cation</name>
        <dbReference type="ChEBI" id="CHEBI:60240"/>
    </ligand>
</feature>
<dbReference type="PRINTS" id="PR01270">
    <property type="entry name" value="HDASUPER"/>
</dbReference>
<keyword evidence="5" id="KW-0156">Chromatin regulator</keyword>
<evidence type="ECO:0000256" key="4">
    <source>
        <dbReference type="ARBA" id="ARBA00022801"/>
    </source>
</evidence>
<evidence type="ECO:0000256" key="2">
    <source>
        <dbReference type="ARBA" id="ARBA00012111"/>
    </source>
</evidence>
<evidence type="ECO:0000313" key="16">
    <source>
        <dbReference type="EMBL" id="JAC65550.1"/>
    </source>
</evidence>
<feature type="compositionally biased region" description="Basic and acidic residues" evidence="14">
    <location>
        <begin position="396"/>
        <end position="406"/>
    </location>
</feature>
<dbReference type="GO" id="GO:0141221">
    <property type="term" value="F:histone deacetylase activity, hydrolytic mechanism"/>
    <property type="evidence" value="ECO:0007669"/>
    <property type="project" value="UniProtKB-EC"/>
</dbReference>
<feature type="binding site" evidence="13">
    <location>
        <position position="174"/>
    </location>
    <ligand>
        <name>a divalent metal cation</name>
        <dbReference type="ChEBI" id="CHEBI:60240"/>
    </ligand>
</feature>
<feature type="binding site" evidence="12">
    <location>
        <position position="97"/>
    </location>
    <ligand>
        <name>substrate</name>
    </ligand>
</feature>
<accession>A0A061R4E5</accession>
<dbReference type="Gene3D" id="3.40.800.20">
    <property type="entry name" value="Histone deacetylase domain"/>
    <property type="match status" value="1"/>
</dbReference>
<reference evidence="16" key="1">
    <citation type="submission" date="2014-05" db="EMBL/GenBank/DDBJ databases">
        <title>The transcriptome of the halophilic microalga Tetraselmis sp. GSL018 isolated from the Great Salt Lake, Utah.</title>
        <authorList>
            <person name="Jinkerson R.E."/>
            <person name="D'Adamo S."/>
            <person name="Posewitz M.C."/>
        </authorList>
    </citation>
    <scope>NUCLEOTIDE SEQUENCE</scope>
    <source>
        <strain evidence="16">GSL018</strain>
    </source>
</reference>
<dbReference type="PANTHER" id="PTHR10625">
    <property type="entry name" value="HISTONE DEACETYLASE HDAC1-RELATED"/>
    <property type="match status" value="1"/>
</dbReference>
<feature type="binding site" evidence="12">
    <location>
        <position position="147"/>
    </location>
    <ligand>
        <name>substrate</name>
    </ligand>
</feature>
<dbReference type="PANTHER" id="PTHR10625:SF39">
    <property type="entry name" value="HISTONE DEACETYLASE 9"/>
    <property type="match status" value="1"/>
</dbReference>
<evidence type="ECO:0000256" key="6">
    <source>
        <dbReference type="ARBA" id="ARBA00023015"/>
    </source>
</evidence>
<evidence type="ECO:0000256" key="10">
    <source>
        <dbReference type="ARBA" id="ARBA00061569"/>
    </source>
</evidence>
<comment type="similarity">
    <text evidence="10">Belongs to the histone deacetylase family. HD Type 1 subfamily.</text>
</comment>
<evidence type="ECO:0000256" key="12">
    <source>
        <dbReference type="PIRSR" id="PIRSR037913-2"/>
    </source>
</evidence>
<dbReference type="EC" id="3.5.1.98" evidence="2"/>
<evidence type="ECO:0000256" key="1">
    <source>
        <dbReference type="ARBA" id="ARBA00004123"/>
    </source>
</evidence>
<dbReference type="InterPro" id="IPR037138">
    <property type="entry name" value="His_deacetylse_dom_sf"/>
</dbReference>
<keyword evidence="6" id="KW-0805">Transcription regulation</keyword>
<name>A0A061R4E5_9CHLO</name>
<evidence type="ECO:0000256" key="8">
    <source>
        <dbReference type="ARBA" id="ARBA00023242"/>
    </source>
</evidence>
<organism evidence="16">
    <name type="scientific">Tetraselmis sp. GSL018</name>
    <dbReference type="NCBI Taxonomy" id="582737"/>
    <lineage>
        <taxon>Eukaryota</taxon>
        <taxon>Viridiplantae</taxon>
        <taxon>Chlorophyta</taxon>
        <taxon>core chlorophytes</taxon>
        <taxon>Chlorodendrophyceae</taxon>
        <taxon>Chlorodendrales</taxon>
        <taxon>Chlorodendraceae</taxon>
        <taxon>Tetraselmis</taxon>
    </lineage>
</organism>
<dbReference type="GO" id="GO:0040029">
    <property type="term" value="P:epigenetic regulation of gene expression"/>
    <property type="evidence" value="ECO:0007669"/>
    <property type="project" value="TreeGrafter"/>
</dbReference>
<dbReference type="GO" id="GO:0005634">
    <property type="term" value="C:nucleus"/>
    <property type="evidence" value="ECO:0007669"/>
    <property type="project" value="UniProtKB-SubCell"/>
</dbReference>
<sequence length="456" mass="51883">ETQNTKQRVAYFYDSEIGNYYYGPGHPMKPHRVRMTHNLVLHYGLYDKMNIFRPRKATDEDMAMFHSDEYVEFLKNITPETKNEYLKQCRQFCVGEDCPVFHGLYDYCRLYTGGSLGGAVQLNYQTADVVINWAGGLHHAKKGEASGFCYINDIVLAILELLKYNERVLYIDIDIHHGDGVEEAFYTTDRVMTVSFHKFGNYFPGTGDLCDVGHRQGKFYAVNVPLKDGMNDESYTELFMPVMDKVMQVFKPKVIVFQAGADSLAGDRLGCFNLSVQGHAACMRFMQSFGVPMLVLGGGGYTIKNVSRCWTYETGALLGLELDEKLPENEYYEYFAPEYSLHIKPGPVENKNSRENLQKIKEKVLDRLNRLPHVPSAGFQHPTTAMKEEESPEEDPDKKYRERTRVWDGQPVYSDDEKPEQGAGRRRRELDFGEEPMRPGGVPAAGVCASPPAAER</sequence>
<keyword evidence="3" id="KW-0678">Repressor</keyword>
<feature type="active site" description="Proton acceptor" evidence="11">
    <location>
        <position position="139"/>
    </location>
</feature>
<keyword evidence="7" id="KW-0804">Transcription</keyword>
<protein>
    <recommendedName>
        <fullName evidence="2">histone deacetylase</fullName>
        <ecNumber evidence="2">3.5.1.98</ecNumber>
    </recommendedName>
</protein>
<feature type="domain" description="Histone deacetylase" evidence="15">
    <location>
        <begin position="26"/>
        <end position="316"/>
    </location>
</feature>
<dbReference type="InterPro" id="IPR000286">
    <property type="entry name" value="HDACs"/>
</dbReference>
<keyword evidence="8" id="KW-0539">Nucleus</keyword>
<keyword evidence="4" id="KW-0378">Hydrolase</keyword>
<evidence type="ECO:0000256" key="14">
    <source>
        <dbReference type="SAM" id="MobiDB-lite"/>
    </source>
</evidence>
<keyword evidence="13" id="KW-0479">Metal-binding</keyword>
<dbReference type="InterPro" id="IPR023696">
    <property type="entry name" value="Ureohydrolase_dom_sf"/>
</dbReference>
<feature type="non-terminal residue" evidence="16">
    <location>
        <position position="1"/>
    </location>
</feature>
<dbReference type="CDD" id="cd09991">
    <property type="entry name" value="HDAC_classI"/>
    <property type="match status" value="1"/>
</dbReference>
<dbReference type="EMBL" id="GBEZ01021179">
    <property type="protein sequence ID" value="JAC65550.1"/>
    <property type="molecule type" value="Transcribed_RNA"/>
</dbReference>
<dbReference type="FunFam" id="3.40.800.20:FF:000001">
    <property type="entry name" value="Histone deacetylase"/>
    <property type="match status" value="1"/>
</dbReference>
<dbReference type="GO" id="GO:0046872">
    <property type="term" value="F:metal ion binding"/>
    <property type="evidence" value="ECO:0007669"/>
    <property type="project" value="UniProtKB-KW"/>
</dbReference>
<dbReference type="InterPro" id="IPR003084">
    <property type="entry name" value="HDAC_I/II"/>
</dbReference>
<evidence type="ECO:0000256" key="5">
    <source>
        <dbReference type="ARBA" id="ARBA00022853"/>
    </source>
</evidence>
<dbReference type="Pfam" id="PF00850">
    <property type="entry name" value="Hist_deacetyl"/>
    <property type="match status" value="1"/>
</dbReference>
<comment type="catalytic activity">
    <reaction evidence="9">
        <text>N(6)-acetyl-L-lysyl-[histone] + H2O = L-lysyl-[histone] + acetate</text>
        <dbReference type="Rhea" id="RHEA:58196"/>
        <dbReference type="Rhea" id="RHEA-COMP:9845"/>
        <dbReference type="Rhea" id="RHEA-COMP:11338"/>
        <dbReference type="ChEBI" id="CHEBI:15377"/>
        <dbReference type="ChEBI" id="CHEBI:29969"/>
        <dbReference type="ChEBI" id="CHEBI:30089"/>
        <dbReference type="ChEBI" id="CHEBI:61930"/>
        <dbReference type="EC" id="3.5.1.98"/>
    </reaction>
</comment>
<evidence type="ECO:0000259" key="15">
    <source>
        <dbReference type="Pfam" id="PF00850"/>
    </source>
</evidence>
<evidence type="ECO:0000256" key="7">
    <source>
        <dbReference type="ARBA" id="ARBA00023163"/>
    </source>
</evidence>
<dbReference type="SUPFAM" id="SSF52768">
    <property type="entry name" value="Arginase/deacetylase"/>
    <property type="match status" value="1"/>
</dbReference>
<dbReference type="PRINTS" id="PR01271">
    <property type="entry name" value="HISDACETLASE"/>
</dbReference>
<evidence type="ECO:0000256" key="9">
    <source>
        <dbReference type="ARBA" id="ARBA00048287"/>
    </source>
</evidence>
<dbReference type="InterPro" id="IPR023801">
    <property type="entry name" value="His_deacetylse_dom"/>
</dbReference>
<evidence type="ECO:0000256" key="13">
    <source>
        <dbReference type="PIRSR" id="PIRSR037913-3"/>
    </source>
</evidence>
<feature type="region of interest" description="Disordered" evidence="14">
    <location>
        <begin position="371"/>
        <end position="456"/>
    </location>
</feature>